<evidence type="ECO:0000313" key="2">
    <source>
        <dbReference type="Proteomes" id="UP000187012"/>
    </source>
</evidence>
<organism evidence="1 2">
    <name type="scientific">Paraburkholderia ribeironis</name>
    <dbReference type="NCBI Taxonomy" id="1247936"/>
    <lineage>
        <taxon>Bacteria</taxon>
        <taxon>Pseudomonadati</taxon>
        <taxon>Pseudomonadota</taxon>
        <taxon>Betaproteobacteria</taxon>
        <taxon>Burkholderiales</taxon>
        <taxon>Burkholderiaceae</taxon>
        <taxon>Paraburkholderia</taxon>
    </lineage>
</organism>
<name>A0A1N7SKD8_9BURK</name>
<keyword evidence="2" id="KW-1185">Reference proteome</keyword>
<evidence type="ECO:0000313" key="1">
    <source>
        <dbReference type="EMBL" id="SIT47774.1"/>
    </source>
</evidence>
<gene>
    <name evidence="1" type="ORF">BN2475_810006</name>
</gene>
<dbReference type="AlphaFoldDB" id="A0A1N7SKD8"/>
<protein>
    <submittedName>
        <fullName evidence="1">Uncharacterized protein</fullName>
    </submittedName>
</protein>
<proteinExistence type="predicted"/>
<reference evidence="1 2" key="1">
    <citation type="submission" date="2016-12" db="EMBL/GenBank/DDBJ databases">
        <authorList>
            <person name="Song W.-J."/>
            <person name="Kurnit D.M."/>
        </authorList>
    </citation>
    <scope>NUCLEOTIDE SEQUENCE [LARGE SCALE GENOMIC DNA]</scope>
    <source>
        <strain evidence="1 2">STM7296</strain>
    </source>
</reference>
<dbReference type="Proteomes" id="UP000187012">
    <property type="component" value="Unassembled WGS sequence"/>
</dbReference>
<sequence>MGIGMQIAYLGFPGSSSIEAEAAVQLLRLHPYSTYLSLCRLEIENLSHLLENRLYEVRLEIETSAHRLRRVSCCVRHSVEEAIQCAFRLAVRALGIMLAHGRL</sequence>
<accession>A0A1N7SKD8</accession>
<dbReference type="EMBL" id="CYGX02000081">
    <property type="protein sequence ID" value="SIT47774.1"/>
    <property type="molecule type" value="Genomic_DNA"/>
</dbReference>